<feature type="transmembrane region" description="Helical" evidence="12">
    <location>
        <begin position="72"/>
        <end position="91"/>
    </location>
</feature>
<evidence type="ECO:0000256" key="5">
    <source>
        <dbReference type="ARBA" id="ARBA00022692"/>
    </source>
</evidence>
<dbReference type="Gene3D" id="1.20.120.1760">
    <property type="match status" value="1"/>
</dbReference>
<dbReference type="OrthoDB" id="9796672at2"/>
<sequence>MAGEPYDTERVFTVPNVLSFIRLAGVPLFLWLLLVREADIWAVVVLAIGGATDWLDGYLARSWHQRSRLGQVLDPLADRLYILATLVGFAIREIVPWWLVALLAARDVLMFTTIWPALRRRGFVSLPVHFLGKAATFALLYAFPLVLLGSGDDAWQIGMRVVGWACVIWGTALYWWSGLLYIGQGIDVVRRFPLNRAGASQV</sequence>
<evidence type="ECO:0000256" key="10">
    <source>
        <dbReference type="ARBA" id="ARBA00023264"/>
    </source>
</evidence>
<feature type="transmembrane region" description="Helical" evidence="12">
    <location>
        <begin position="161"/>
        <end position="182"/>
    </location>
</feature>
<dbReference type="RefSeq" id="WP_098460142.1">
    <property type="nucleotide sequence ID" value="NZ_PDJC01000001.1"/>
</dbReference>
<keyword evidence="9" id="KW-0594">Phospholipid biosynthesis</keyword>
<keyword evidence="10" id="KW-1208">Phospholipid metabolism</keyword>
<dbReference type="Proteomes" id="UP000226079">
    <property type="component" value="Unassembled WGS sequence"/>
</dbReference>
<evidence type="ECO:0000256" key="12">
    <source>
        <dbReference type="SAM" id="Phobius"/>
    </source>
</evidence>
<evidence type="ECO:0000256" key="8">
    <source>
        <dbReference type="ARBA" id="ARBA00023136"/>
    </source>
</evidence>
<keyword evidence="6 12" id="KW-1133">Transmembrane helix</keyword>
<feature type="transmembrane region" description="Helical" evidence="12">
    <location>
        <begin position="130"/>
        <end position="149"/>
    </location>
</feature>
<protein>
    <submittedName>
        <fullName evidence="13">CDP-diacylglycerol-phosphatidylglycerol phosphatidyltransferase</fullName>
    </submittedName>
</protein>
<feature type="transmembrane region" description="Helical" evidence="12">
    <location>
        <begin position="40"/>
        <end position="60"/>
    </location>
</feature>
<dbReference type="InterPro" id="IPR050324">
    <property type="entry name" value="CDP-alcohol_PTase-I"/>
</dbReference>
<dbReference type="UniPathway" id="UPA00085"/>
<evidence type="ECO:0000256" key="3">
    <source>
        <dbReference type="ARBA" id="ARBA00022516"/>
    </source>
</evidence>
<evidence type="ECO:0000256" key="2">
    <source>
        <dbReference type="ARBA" id="ARBA00010441"/>
    </source>
</evidence>
<keyword evidence="7" id="KW-0443">Lipid metabolism</keyword>
<comment type="similarity">
    <text evidence="2 11">Belongs to the CDP-alcohol phosphatidyltransferase class-I family.</text>
</comment>
<evidence type="ECO:0000313" key="14">
    <source>
        <dbReference type="Proteomes" id="UP000226079"/>
    </source>
</evidence>
<evidence type="ECO:0000256" key="7">
    <source>
        <dbReference type="ARBA" id="ARBA00023098"/>
    </source>
</evidence>
<organism evidence="13 14">
    <name type="scientific">Propionicimonas paludicola</name>
    <dbReference type="NCBI Taxonomy" id="185243"/>
    <lineage>
        <taxon>Bacteria</taxon>
        <taxon>Bacillati</taxon>
        <taxon>Actinomycetota</taxon>
        <taxon>Actinomycetes</taxon>
        <taxon>Propionibacteriales</taxon>
        <taxon>Nocardioidaceae</taxon>
        <taxon>Propionicimonas</taxon>
    </lineage>
</organism>
<dbReference type="GO" id="GO:0046474">
    <property type="term" value="P:glycerophospholipid biosynthetic process"/>
    <property type="evidence" value="ECO:0007669"/>
    <property type="project" value="TreeGrafter"/>
</dbReference>
<dbReference type="Pfam" id="PF01066">
    <property type="entry name" value="CDP-OH_P_transf"/>
    <property type="match status" value="1"/>
</dbReference>
<dbReference type="PANTHER" id="PTHR14269:SF62">
    <property type="entry name" value="CDP-DIACYLGLYCEROL--GLYCEROL-3-PHOSPHATE 3-PHOSPHATIDYLTRANSFERASE 1, CHLOROPLASTIC"/>
    <property type="match status" value="1"/>
</dbReference>
<dbReference type="GO" id="GO:0016020">
    <property type="term" value="C:membrane"/>
    <property type="evidence" value="ECO:0007669"/>
    <property type="project" value="UniProtKB-SubCell"/>
</dbReference>
<dbReference type="AlphaFoldDB" id="A0A2A9CRB3"/>
<evidence type="ECO:0000256" key="9">
    <source>
        <dbReference type="ARBA" id="ARBA00023209"/>
    </source>
</evidence>
<dbReference type="InterPro" id="IPR048254">
    <property type="entry name" value="CDP_ALCOHOL_P_TRANSF_CS"/>
</dbReference>
<dbReference type="InterPro" id="IPR000462">
    <property type="entry name" value="CDP-OH_P_trans"/>
</dbReference>
<keyword evidence="5 12" id="KW-0812">Transmembrane</keyword>
<reference evidence="13 14" key="1">
    <citation type="submission" date="2017-10" db="EMBL/GenBank/DDBJ databases">
        <title>Sequencing the genomes of 1000 actinobacteria strains.</title>
        <authorList>
            <person name="Klenk H.-P."/>
        </authorList>
    </citation>
    <scope>NUCLEOTIDE SEQUENCE [LARGE SCALE GENOMIC DNA]</scope>
    <source>
        <strain evidence="13 14">DSM 15597</strain>
    </source>
</reference>
<comment type="subcellular location">
    <subcellularLocation>
        <location evidence="1">Membrane</location>
        <topology evidence="1">Multi-pass membrane protein</topology>
    </subcellularLocation>
</comment>
<dbReference type="GO" id="GO:0008444">
    <property type="term" value="F:CDP-diacylglycerol-glycerol-3-phosphate 3-phosphatidyltransferase activity"/>
    <property type="evidence" value="ECO:0007669"/>
    <property type="project" value="InterPro"/>
</dbReference>
<dbReference type="PIRSF" id="PIRSF000847">
    <property type="entry name" value="Phos_ph_gly_syn"/>
    <property type="match status" value="1"/>
</dbReference>
<evidence type="ECO:0000256" key="6">
    <source>
        <dbReference type="ARBA" id="ARBA00022989"/>
    </source>
</evidence>
<dbReference type="EMBL" id="PDJC01000001">
    <property type="protein sequence ID" value="PFG16625.1"/>
    <property type="molecule type" value="Genomic_DNA"/>
</dbReference>
<dbReference type="PROSITE" id="PS00379">
    <property type="entry name" value="CDP_ALCOHOL_P_TRANSF"/>
    <property type="match status" value="1"/>
</dbReference>
<keyword evidence="4 11" id="KW-0808">Transferase</keyword>
<feature type="transmembrane region" description="Helical" evidence="12">
    <location>
        <begin position="12"/>
        <end position="34"/>
    </location>
</feature>
<evidence type="ECO:0000256" key="4">
    <source>
        <dbReference type="ARBA" id="ARBA00022679"/>
    </source>
</evidence>
<keyword evidence="8 12" id="KW-0472">Membrane</keyword>
<evidence type="ECO:0000256" key="1">
    <source>
        <dbReference type="ARBA" id="ARBA00004141"/>
    </source>
</evidence>
<evidence type="ECO:0000256" key="11">
    <source>
        <dbReference type="RuleBase" id="RU003750"/>
    </source>
</evidence>
<evidence type="ECO:0000313" key="13">
    <source>
        <dbReference type="EMBL" id="PFG16625.1"/>
    </source>
</evidence>
<dbReference type="InterPro" id="IPR004570">
    <property type="entry name" value="Phosphatidylglycerol_P_synth"/>
</dbReference>
<dbReference type="InterPro" id="IPR043130">
    <property type="entry name" value="CDP-OH_PTrfase_TM_dom"/>
</dbReference>
<comment type="caution">
    <text evidence="13">The sequence shown here is derived from an EMBL/GenBank/DDBJ whole genome shotgun (WGS) entry which is preliminary data.</text>
</comment>
<proteinExistence type="inferred from homology"/>
<dbReference type="PANTHER" id="PTHR14269">
    <property type="entry name" value="CDP-DIACYLGLYCEROL--GLYCEROL-3-PHOSPHATE 3-PHOSPHATIDYLTRANSFERASE-RELATED"/>
    <property type="match status" value="1"/>
</dbReference>
<accession>A0A2A9CRB3</accession>
<name>A0A2A9CRB3_9ACTN</name>
<keyword evidence="14" id="KW-1185">Reference proteome</keyword>
<keyword evidence="3" id="KW-0444">Lipid biosynthesis</keyword>
<gene>
    <name evidence="13" type="ORF">ATK74_1176</name>
</gene>